<feature type="compositionally biased region" description="Low complexity" evidence="1">
    <location>
        <begin position="358"/>
        <end position="372"/>
    </location>
</feature>
<feature type="region of interest" description="Disordered" evidence="1">
    <location>
        <begin position="284"/>
        <end position="377"/>
    </location>
</feature>
<dbReference type="Proteomes" id="UP000234882">
    <property type="component" value="Chromosome"/>
</dbReference>
<feature type="compositionally biased region" description="Pro residues" evidence="1">
    <location>
        <begin position="336"/>
        <end position="351"/>
    </location>
</feature>
<keyword evidence="4" id="KW-1185">Reference proteome</keyword>
<sequence>MQGSDALSRHPILSTGRKAGATNNNMKRKRQRMLARLLCSAALAAALTASAAAPAAADTTTPVTFAAGMSGTAVSGTVAGADSTNFTLTARQGQRLSVRLTSDNSATSFNIFKPGDVPGQAQPIFASAQQGGQADLVLPETGTYVLQTYLQPGATTTAARFSLTIDIDGEAQAQPDPAQAADAAAQTQDAATATATSTATAAAAPAADGGPDYWQVAGVTGGLNLRAQAGTTAAVVTRLNSGARLRNLGCQTVSDRNWCKVETVETPARQGWVAGEYLKEAGAPDSAAAPTATSPAAPAGSAAQPQTGSATQPASSARPPAAPASKPVPGQKPAAAPAPSPAPEPEAPPQKPARTEAEAPAPAASSGTATATDKGTLPCSTVLGMPTRDCGFAVTRSGGGNAVVTIIRPDGSTRDIRFDAGTPQPRDGQTTERRGALTVINIGDERYEVLDSVINGG</sequence>
<dbReference type="AlphaFoldDB" id="A0A2K9MF60"/>
<evidence type="ECO:0000313" key="3">
    <source>
        <dbReference type="EMBL" id="AUM74279.1"/>
    </source>
</evidence>
<evidence type="ECO:0000313" key="4">
    <source>
        <dbReference type="Proteomes" id="UP000234882"/>
    </source>
</evidence>
<gene>
    <name evidence="3" type="ORF">CYR75_08340</name>
</gene>
<dbReference type="Gene3D" id="2.30.30.40">
    <property type="entry name" value="SH3 Domains"/>
    <property type="match status" value="1"/>
</dbReference>
<evidence type="ECO:0000256" key="1">
    <source>
        <dbReference type="SAM" id="MobiDB-lite"/>
    </source>
</evidence>
<evidence type="ECO:0000259" key="2">
    <source>
        <dbReference type="Pfam" id="PF08239"/>
    </source>
</evidence>
<feature type="region of interest" description="Disordered" evidence="1">
    <location>
        <begin position="1"/>
        <end position="26"/>
    </location>
</feature>
<dbReference type="KEGG" id="paru:CYR75_08340"/>
<organism evidence="3 4">
    <name type="scientific">Paracoccus jeotgali</name>
    <dbReference type="NCBI Taxonomy" id="2065379"/>
    <lineage>
        <taxon>Bacteria</taxon>
        <taxon>Pseudomonadati</taxon>
        <taxon>Pseudomonadota</taxon>
        <taxon>Alphaproteobacteria</taxon>
        <taxon>Rhodobacterales</taxon>
        <taxon>Paracoccaceae</taxon>
        <taxon>Paracoccus</taxon>
    </lineage>
</organism>
<feature type="domain" description="SH3b" evidence="2">
    <location>
        <begin position="221"/>
        <end position="279"/>
    </location>
</feature>
<protein>
    <recommendedName>
        <fullName evidence="2">SH3b domain-containing protein</fullName>
    </recommendedName>
</protein>
<dbReference type="InterPro" id="IPR003646">
    <property type="entry name" value="SH3-like_bac-type"/>
</dbReference>
<name>A0A2K9MF60_9RHOB</name>
<reference evidence="4" key="1">
    <citation type="submission" date="2017-12" db="EMBL/GenBank/DDBJ databases">
        <title>Genomic analysis of Paracoccus sp. CBA4604.</title>
        <authorList>
            <person name="Roh S.W."/>
            <person name="Kim J.Y."/>
            <person name="Kim J.S."/>
        </authorList>
    </citation>
    <scope>NUCLEOTIDE SEQUENCE [LARGE SCALE GENOMIC DNA]</scope>
    <source>
        <strain evidence="4">CBA4604</strain>
    </source>
</reference>
<proteinExistence type="predicted"/>
<dbReference type="Pfam" id="PF08239">
    <property type="entry name" value="SH3_3"/>
    <property type="match status" value="1"/>
</dbReference>
<dbReference type="Gene3D" id="2.60.120.380">
    <property type="match status" value="1"/>
</dbReference>
<accession>A0A2K9MF60</accession>
<feature type="compositionally biased region" description="Low complexity" evidence="1">
    <location>
        <begin position="284"/>
        <end position="335"/>
    </location>
</feature>
<dbReference type="EMBL" id="CP025583">
    <property type="protein sequence ID" value="AUM74279.1"/>
    <property type="molecule type" value="Genomic_DNA"/>
</dbReference>